<protein>
    <submittedName>
        <fullName evidence="3">Uncharacterized protein</fullName>
    </submittedName>
</protein>
<reference evidence="2 4" key="1">
    <citation type="submission" date="2017-12" db="EMBL/GenBank/DDBJ databases">
        <title>Genomic Encyclopedia of Type Strains, Phase III (KMG-III): the genomes of soil and plant-associated and newly described type strains.</title>
        <authorList>
            <person name="Whitman W."/>
        </authorList>
    </citation>
    <scope>NUCLEOTIDE SEQUENCE [LARGE SCALE GENOMIC DNA]</scope>
    <source>
        <strain evidence="2 4">IP-10</strain>
    </source>
</reference>
<proteinExistence type="predicted"/>
<dbReference type="Proteomes" id="UP000233767">
    <property type="component" value="Unassembled WGS sequence"/>
</dbReference>
<dbReference type="Proteomes" id="UP000275027">
    <property type="component" value="Unassembled WGS sequence"/>
</dbReference>
<dbReference type="AlphaFoldDB" id="A0A497URR9"/>
<comment type="caution">
    <text evidence="3">The sequence shown here is derived from an EMBL/GenBank/DDBJ whole genome shotgun (WGS) entry which is preliminary data.</text>
</comment>
<organism evidence="3 5">
    <name type="scientific">Flavobacterium lindanitolerans</name>
    <dbReference type="NCBI Taxonomy" id="428988"/>
    <lineage>
        <taxon>Bacteria</taxon>
        <taxon>Pseudomonadati</taxon>
        <taxon>Bacteroidota</taxon>
        <taxon>Flavobacteriia</taxon>
        <taxon>Flavobacteriales</taxon>
        <taxon>Flavobacteriaceae</taxon>
        <taxon>Flavobacterium</taxon>
    </lineage>
</organism>
<feature type="transmembrane region" description="Helical" evidence="1">
    <location>
        <begin position="25"/>
        <end position="50"/>
    </location>
</feature>
<dbReference type="EMBL" id="RCCB01000011">
    <property type="protein sequence ID" value="RLJ30266.1"/>
    <property type="molecule type" value="Genomic_DNA"/>
</dbReference>
<keyword evidence="1" id="KW-0812">Transmembrane</keyword>
<evidence type="ECO:0000313" key="5">
    <source>
        <dbReference type="Proteomes" id="UP000275027"/>
    </source>
</evidence>
<sequence length="135" mass="15265">MARGISASKTVVSGYPTFVSRKLTLVYYLLTFCFCFLLLELLTLVSLILIGEIQGYPVGDALYSARGNTKMEIYYAKTQFGHPWIILGDAISEEAFLCEVEADEDFQSMELQWQPVKITVTYLTENDFPDPVKIT</sequence>
<evidence type="ECO:0000313" key="3">
    <source>
        <dbReference type="EMBL" id="RLJ30266.1"/>
    </source>
</evidence>
<reference evidence="3 5" key="2">
    <citation type="submission" date="2018-10" db="EMBL/GenBank/DDBJ databases">
        <title>Genomic Encyclopedia of Archaeal and Bacterial Type Strains, Phase II (KMG-II): from individual species to whole genera.</title>
        <authorList>
            <person name="Goeker M."/>
        </authorList>
    </citation>
    <scope>NUCLEOTIDE SEQUENCE [LARGE SCALE GENOMIC DNA]</scope>
    <source>
        <strain evidence="3 5">DSM 21886</strain>
    </source>
</reference>
<keyword evidence="4" id="KW-1185">Reference proteome</keyword>
<dbReference type="EMBL" id="PJND01000008">
    <property type="protein sequence ID" value="PKW21095.1"/>
    <property type="molecule type" value="Genomic_DNA"/>
</dbReference>
<name>A0A497URR9_9FLAO</name>
<gene>
    <name evidence="2" type="ORF">B0G92_2378</name>
    <name evidence="3" type="ORF">CLV50_1672</name>
</gene>
<keyword evidence="1" id="KW-1133">Transmembrane helix</keyword>
<evidence type="ECO:0000313" key="4">
    <source>
        <dbReference type="Proteomes" id="UP000233767"/>
    </source>
</evidence>
<evidence type="ECO:0000313" key="2">
    <source>
        <dbReference type="EMBL" id="PKW21095.1"/>
    </source>
</evidence>
<evidence type="ECO:0000256" key="1">
    <source>
        <dbReference type="SAM" id="Phobius"/>
    </source>
</evidence>
<keyword evidence="1" id="KW-0472">Membrane</keyword>
<accession>A0A497URR9</accession>